<feature type="domain" description="OB-fold nucleic acid binding" evidence="8">
    <location>
        <begin position="19"/>
        <end position="112"/>
    </location>
</feature>
<name>A0A7V4JQS4_9BACT</name>
<dbReference type="GO" id="GO:0003676">
    <property type="term" value="F:nucleic acid binding"/>
    <property type="evidence" value="ECO:0007669"/>
    <property type="project" value="InterPro"/>
</dbReference>
<sequence length="456" mass="53481">MNELEEIKVSIEEREKLYFTVKEVTQELKTLIEAKFPLLWIEGEVANLRYAHNGNIYFNLIEEEASLKAIIFSYQKDIEITPYLKNGLKVLCFGKLNFYPRSGECYFIVRRVEPLGKGLLTLKKEELIKKYQPLFDPNRKRAIPLYPKKIALITSLFGAALQDFLKVSKDRWELEILIYPVRVQGEGAEKEIVQAVRDINSFFSDVEAIIITRGGGSFEDLAPFYTEDIILGIKDSRIPVVSAVGHEIDYTICDLIADKRCATPTSAAEEVIPSKEEILYRLKLYKENFNQLLEIIFTKKEKSLYEAKIELENKNPFKIVYHLERKIKEYYHKLVLEIEKYLSLQEKKLWEIKNFIKKRHPQETIKFGEERLKFFKNRLFYSIKVYFVEKEKKLENFKKLLRSLSPLNILQRGYSIVKSYPEGKIIKNAKEVKEGKLLEVYLSDGKLLVEVKKVEE</sequence>
<dbReference type="Pfam" id="PF13742">
    <property type="entry name" value="tRNA_anti_2"/>
    <property type="match status" value="1"/>
</dbReference>
<protein>
    <recommendedName>
        <fullName evidence="5">Exodeoxyribonuclease 7 large subunit</fullName>
        <ecNumber evidence="5">3.1.11.6</ecNumber>
    </recommendedName>
    <alternativeName>
        <fullName evidence="5">Exodeoxyribonuclease VII large subunit</fullName>
        <shortName evidence="5">Exonuclease VII large subunit</shortName>
    </alternativeName>
</protein>
<comment type="subunit">
    <text evidence="5">Heterooligomer composed of large and small subunits.</text>
</comment>
<dbReference type="GO" id="GO:0008855">
    <property type="term" value="F:exodeoxyribonuclease VII activity"/>
    <property type="evidence" value="ECO:0007669"/>
    <property type="project" value="UniProtKB-UniRule"/>
</dbReference>
<evidence type="ECO:0000256" key="6">
    <source>
        <dbReference type="RuleBase" id="RU004355"/>
    </source>
</evidence>
<dbReference type="HAMAP" id="MF_00378">
    <property type="entry name" value="Exonuc_7_L"/>
    <property type="match status" value="1"/>
</dbReference>
<comment type="caution">
    <text evidence="9">The sequence shown here is derived from an EMBL/GenBank/DDBJ whole genome shotgun (WGS) entry which is preliminary data.</text>
</comment>
<dbReference type="CDD" id="cd04489">
    <property type="entry name" value="ExoVII_LU_OBF"/>
    <property type="match status" value="1"/>
</dbReference>
<dbReference type="InterPro" id="IPR025824">
    <property type="entry name" value="OB-fold_nuc-bd_dom"/>
</dbReference>
<dbReference type="GO" id="GO:0006308">
    <property type="term" value="P:DNA catabolic process"/>
    <property type="evidence" value="ECO:0007669"/>
    <property type="project" value="UniProtKB-UniRule"/>
</dbReference>
<keyword evidence="1 5" id="KW-0963">Cytoplasm</keyword>
<dbReference type="GO" id="GO:0009318">
    <property type="term" value="C:exodeoxyribonuclease VII complex"/>
    <property type="evidence" value="ECO:0007669"/>
    <property type="project" value="UniProtKB-UniRule"/>
</dbReference>
<evidence type="ECO:0000259" key="8">
    <source>
        <dbReference type="Pfam" id="PF13742"/>
    </source>
</evidence>
<feature type="domain" description="Exonuclease VII large subunit C-terminal" evidence="7">
    <location>
        <begin position="134"/>
        <end position="448"/>
    </location>
</feature>
<dbReference type="PANTHER" id="PTHR30008">
    <property type="entry name" value="EXODEOXYRIBONUCLEASE 7 LARGE SUBUNIT"/>
    <property type="match status" value="1"/>
</dbReference>
<evidence type="ECO:0000256" key="3">
    <source>
        <dbReference type="ARBA" id="ARBA00022801"/>
    </source>
</evidence>
<evidence type="ECO:0000256" key="4">
    <source>
        <dbReference type="ARBA" id="ARBA00022839"/>
    </source>
</evidence>
<dbReference type="EC" id="3.1.11.6" evidence="5"/>
<dbReference type="PANTHER" id="PTHR30008:SF0">
    <property type="entry name" value="EXODEOXYRIBONUCLEASE 7 LARGE SUBUNIT"/>
    <property type="match status" value="1"/>
</dbReference>
<keyword evidence="2 5" id="KW-0540">Nuclease</keyword>
<comment type="similarity">
    <text evidence="5 6">Belongs to the XseA family.</text>
</comment>
<dbReference type="InterPro" id="IPR020579">
    <property type="entry name" value="Exonuc_VII_lsu_C"/>
</dbReference>
<keyword evidence="3 5" id="KW-0378">Hydrolase</keyword>
<dbReference type="NCBIfam" id="TIGR00237">
    <property type="entry name" value="xseA"/>
    <property type="match status" value="1"/>
</dbReference>
<dbReference type="InterPro" id="IPR003753">
    <property type="entry name" value="Exonuc_VII_L"/>
</dbReference>
<evidence type="ECO:0000256" key="5">
    <source>
        <dbReference type="HAMAP-Rule" id="MF_00378"/>
    </source>
</evidence>
<comment type="subcellular location">
    <subcellularLocation>
        <location evidence="5 6">Cytoplasm</location>
    </subcellularLocation>
</comment>
<evidence type="ECO:0000256" key="2">
    <source>
        <dbReference type="ARBA" id="ARBA00022722"/>
    </source>
</evidence>
<reference evidence="9" key="1">
    <citation type="journal article" date="2020" name="mSystems">
        <title>Genome- and Community-Level Interaction Insights into Carbon Utilization and Element Cycling Functions of Hydrothermarchaeota in Hydrothermal Sediment.</title>
        <authorList>
            <person name="Zhou Z."/>
            <person name="Liu Y."/>
            <person name="Xu W."/>
            <person name="Pan J."/>
            <person name="Luo Z.H."/>
            <person name="Li M."/>
        </authorList>
    </citation>
    <scope>NUCLEOTIDE SEQUENCE [LARGE SCALE GENOMIC DNA]</scope>
    <source>
        <strain evidence="9">SpSt-711</strain>
    </source>
</reference>
<evidence type="ECO:0000313" key="9">
    <source>
        <dbReference type="EMBL" id="HGU15935.1"/>
    </source>
</evidence>
<accession>A0A7V4JQS4</accession>
<gene>
    <name evidence="5 9" type="primary">xseA</name>
    <name evidence="9" type="ORF">ENU91_04695</name>
</gene>
<evidence type="ECO:0000259" key="7">
    <source>
        <dbReference type="Pfam" id="PF02601"/>
    </source>
</evidence>
<dbReference type="GO" id="GO:0005737">
    <property type="term" value="C:cytoplasm"/>
    <property type="evidence" value="ECO:0007669"/>
    <property type="project" value="UniProtKB-SubCell"/>
</dbReference>
<organism evidence="9">
    <name type="scientific">Thermodesulfobacterium geofontis</name>
    <dbReference type="NCBI Taxonomy" id="1295609"/>
    <lineage>
        <taxon>Bacteria</taxon>
        <taxon>Pseudomonadati</taxon>
        <taxon>Thermodesulfobacteriota</taxon>
        <taxon>Thermodesulfobacteria</taxon>
        <taxon>Thermodesulfobacteriales</taxon>
        <taxon>Thermodesulfobacteriaceae</taxon>
        <taxon>Thermodesulfobacterium</taxon>
    </lineage>
</organism>
<keyword evidence="4 5" id="KW-0269">Exonuclease</keyword>
<dbReference type="Pfam" id="PF02601">
    <property type="entry name" value="Exonuc_VII_L"/>
    <property type="match status" value="1"/>
</dbReference>
<evidence type="ECO:0000256" key="1">
    <source>
        <dbReference type="ARBA" id="ARBA00022490"/>
    </source>
</evidence>
<dbReference type="AlphaFoldDB" id="A0A7V4JQS4"/>
<comment type="function">
    <text evidence="5">Bidirectionally degrades single-stranded DNA into large acid-insoluble oligonucleotides, which are then degraded further into small acid-soluble oligonucleotides.</text>
</comment>
<proteinExistence type="inferred from homology"/>
<dbReference type="EMBL" id="DTEI01000080">
    <property type="protein sequence ID" value="HGU15935.1"/>
    <property type="molecule type" value="Genomic_DNA"/>
</dbReference>
<comment type="catalytic activity">
    <reaction evidence="5 6">
        <text>Exonucleolytic cleavage in either 5'- to 3'- or 3'- to 5'-direction to yield nucleoside 5'-phosphates.</text>
        <dbReference type="EC" id="3.1.11.6"/>
    </reaction>
</comment>